<reference evidence="9 10" key="2">
    <citation type="journal article" date="2007" name="PLoS Biol.">
        <title>Principles of genome evolution in the Drosophila melanogaster species group.</title>
        <authorList>
            <person name="Ranz J.M."/>
            <person name="Maurin D."/>
            <person name="Chan Y.S."/>
            <person name="von Grotthuss M."/>
            <person name="Hillier L.W."/>
            <person name="Roote J."/>
            <person name="Ashburner M."/>
            <person name="Bergman C.M."/>
        </authorList>
    </citation>
    <scope>NUCLEOTIDE SEQUENCE [LARGE SCALE GENOMIC DNA]</scope>
    <source>
        <strain evidence="10">Tai18E2 / Tucson 14021-0261.01</strain>
    </source>
</reference>
<feature type="domain" description="Chitin-binding type-2" evidence="8">
    <location>
        <begin position="115"/>
        <end position="166"/>
    </location>
</feature>
<protein>
    <recommendedName>
        <fullName evidence="8">Chitin-binding type-2 domain-containing protein</fullName>
    </recommendedName>
</protein>
<keyword evidence="2 7" id="KW-0732">Signal</keyword>
<keyword evidence="3" id="KW-0677">Repeat</keyword>
<dbReference type="HOGENOM" id="CLU_062693_1_0_1"/>
<dbReference type="SMR" id="B4PHF6"/>
<evidence type="ECO:0000256" key="3">
    <source>
        <dbReference type="ARBA" id="ARBA00022737"/>
    </source>
</evidence>
<accession>B4PHF6</accession>
<evidence type="ECO:0000256" key="6">
    <source>
        <dbReference type="SAM" id="MobiDB-lite"/>
    </source>
</evidence>
<evidence type="ECO:0000256" key="7">
    <source>
        <dbReference type="SAM" id="SignalP"/>
    </source>
</evidence>
<feature type="region of interest" description="Disordered" evidence="6">
    <location>
        <begin position="24"/>
        <end position="44"/>
    </location>
</feature>
<dbReference type="SUPFAM" id="SSF57625">
    <property type="entry name" value="Invertebrate chitin-binding proteins"/>
    <property type="match status" value="4"/>
</dbReference>
<dbReference type="PANTHER" id="PTHR23301">
    <property type="entry name" value="CHITIN BINDING PERITROPHIN-A"/>
    <property type="match status" value="1"/>
</dbReference>
<proteinExistence type="predicted"/>
<name>B4PHF6_DROYA</name>
<feature type="domain" description="Chitin-binding type-2" evidence="8">
    <location>
        <begin position="247"/>
        <end position="301"/>
    </location>
</feature>
<dbReference type="PANTHER" id="PTHR23301:SF0">
    <property type="entry name" value="CHITIN-BINDING TYPE-2 DOMAIN-CONTAINING PROTEIN-RELATED"/>
    <property type="match status" value="1"/>
</dbReference>
<reference evidence="9 10" key="1">
    <citation type="journal article" date="2007" name="Nature">
        <title>Evolution of genes and genomes on the Drosophila phylogeny.</title>
        <authorList>
            <consortium name="Drosophila 12 Genomes Consortium"/>
            <person name="Clark A.G."/>
            <person name="Eisen M.B."/>
            <person name="Smith D.R."/>
            <person name="Bergman C.M."/>
            <person name="Oliver B."/>
            <person name="Markow T.A."/>
            <person name="Kaufman T.C."/>
            <person name="Kellis M."/>
            <person name="Gelbart W."/>
            <person name="Iyer V.N."/>
            <person name="Pollard D.A."/>
            <person name="Sackton T.B."/>
            <person name="Larracuente A.M."/>
            <person name="Singh N.D."/>
            <person name="Abad J.P."/>
            <person name="Abt D.N."/>
            <person name="Adryan B."/>
            <person name="Aguade M."/>
            <person name="Akashi H."/>
            <person name="Anderson W.W."/>
            <person name="Aquadro C.F."/>
            <person name="Ardell D.H."/>
            <person name="Arguello R."/>
            <person name="Artieri C.G."/>
            <person name="Barbash D.A."/>
            <person name="Barker D."/>
            <person name="Barsanti P."/>
            <person name="Batterham P."/>
            <person name="Batzoglou S."/>
            <person name="Begun D."/>
            <person name="Bhutkar A."/>
            <person name="Blanco E."/>
            <person name="Bosak S.A."/>
            <person name="Bradley R.K."/>
            <person name="Brand A.D."/>
            <person name="Brent M.R."/>
            <person name="Brooks A.N."/>
            <person name="Brown R.H."/>
            <person name="Butlin R.K."/>
            <person name="Caggese C."/>
            <person name="Calvi B.R."/>
            <person name="Bernardo de Carvalho A."/>
            <person name="Caspi A."/>
            <person name="Castrezana S."/>
            <person name="Celniker S.E."/>
            <person name="Chang J.L."/>
            <person name="Chapple C."/>
            <person name="Chatterji S."/>
            <person name="Chinwalla A."/>
            <person name="Civetta A."/>
            <person name="Clifton S.W."/>
            <person name="Comeron J.M."/>
            <person name="Costello J.C."/>
            <person name="Coyne J.A."/>
            <person name="Daub J."/>
            <person name="David R.G."/>
            <person name="Delcher A.L."/>
            <person name="Delehaunty K."/>
            <person name="Do C.B."/>
            <person name="Ebling H."/>
            <person name="Edwards K."/>
            <person name="Eickbush T."/>
            <person name="Evans J.D."/>
            <person name="Filipski A."/>
            <person name="Findeiss S."/>
            <person name="Freyhult E."/>
            <person name="Fulton L."/>
            <person name="Fulton R."/>
            <person name="Garcia A.C."/>
            <person name="Gardiner A."/>
            <person name="Garfield D.A."/>
            <person name="Garvin B.E."/>
            <person name="Gibson G."/>
            <person name="Gilbert D."/>
            <person name="Gnerre S."/>
            <person name="Godfrey J."/>
            <person name="Good R."/>
            <person name="Gotea V."/>
            <person name="Gravely B."/>
            <person name="Greenberg A.J."/>
            <person name="Griffiths-Jones S."/>
            <person name="Gross S."/>
            <person name="Guigo R."/>
            <person name="Gustafson E.A."/>
            <person name="Haerty W."/>
            <person name="Hahn M.W."/>
            <person name="Halligan D.L."/>
            <person name="Halpern A.L."/>
            <person name="Halter G.M."/>
            <person name="Han M.V."/>
            <person name="Heger A."/>
            <person name="Hillier L."/>
            <person name="Hinrichs A.S."/>
            <person name="Holmes I."/>
            <person name="Hoskins R.A."/>
            <person name="Hubisz M.J."/>
            <person name="Hultmark D."/>
            <person name="Huntley M.A."/>
            <person name="Jaffe D.B."/>
            <person name="Jagadeeshan S."/>
            <person name="Jeck W.R."/>
            <person name="Johnson J."/>
            <person name="Jones C.D."/>
            <person name="Jordan W.C."/>
            <person name="Karpen G.H."/>
            <person name="Kataoka E."/>
            <person name="Keightley P.D."/>
            <person name="Kheradpour P."/>
            <person name="Kirkness E.F."/>
            <person name="Koerich L.B."/>
            <person name="Kristiansen K."/>
            <person name="Kudrna D."/>
            <person name="Kulathinal R.J."/>
            <person name="Kumar S."/>
            <person name="Kwok R."/>
            <person name="Lander E."/>
            <person name="Langley C.H."/>
            <person name="Lapoint R."/>
            <person name="Lazzaro B.P."/>
            <person name="Lee S.J."/>
            <person name="Levesque L."/>
            <person name="Li R."/>
            <person name="Lin C.F."/>
            <person name="Lin M.F."/>
            <person name="Lindblad-Toh K."/>
            <person name="Llopart A."/>
            <person name="Long M."/>
            <person name="Low L."/>
            <person name="Lozovsky E."/>
            <person name="Lu J."/>
            <person name="Luo M."/>
            <person name="Machado C.A."/>
            <person name="Makalowski W."/>
            <person name="Marzo M."/>
            <person name="Matsuda M."/>
            <person name="Matzkin L."/>
            <person name="McAllister B."/>
            <person name="McBride C.S."/>
            <person name="McKernan B."/>
            <person name="McKernan K."/>
            <person name="Mendez-Lago M."/>
            <person name="Minx P."/>
            <person name="Mollenhauer M.U."/>
            <person name="Montooth K."/>
            <person name="Mount S.M."/>
            <person name="Mu X."/>
            <person name="Myers E."/>
            <person name="Negre B."/>
            <person name="Newfeld S."/>
            <person name="Nielsen R."/>
            <person name="Noor M.A."/>
            <person name="O'Grady P."/>
            <person name="Pachter L."/>
            <person name="Papaceit M."/>
            <person name="Parisi M.J."/>
            <person name="Parisi M."/>
            <person name="Parts L."/>
            <person name="Pedersen J.S."/>
            <person name="Pesole G."/>
            <person name="Phillippy A.M."/>
            <person name="Ponting C.P."/>
            <person name="Pop M."/>
            <person name="Porcelli D."/>
            <person name="Powell J.R."/>
            <person name="Prohaska S."/>
            <person name="Pruitt K."/>
            <person name="Puig M."/>
            <person name="Quesneville H."/>
            <person name="Ram K.R."/>
            <person name="Rand D."/>
            <person name="Rasmussen M.D."/>
            <person name="Reed L.K."/>
            <person name="Reenan R."/>
            <person name="Reily A."/>
            <person name="Remington K.A."/>
            <person name="Rieger T.T."/>
            <person name="Ritchie M.G."/>
            <person name="Robin C."/>
            <person name="Rogers Y.H."/>
            <person name="Rohde C."/>
            <person name="Rozas J."/>
            <person name="Rubenfield M.J."/>
            <person name="Ruiz A."/>
            <person name="Russo S."/>
            <person name="Salzberg S.L."/>
            <person name="Sanchez-Gracia A."/>
            <person name="Saranga D.J."/>
            <person name="Sato H."/>
            <person name="Schaeffer S.W."/>
            <person name="Schatz M.C."/>
            <person name="Schlenke T."/>
            <person name="Schwartz R."/>
            <person name="Segarra C."/>
            <person name="Singh R.S."/>
            <person name="Sirot L."/>
            <person name="Sirota M."/>
            <person name="Sisneros N.B."/>
            <person name="Smith C.D."/>
            <person name="Smith T.F."/>
            <person name="Spieth J."/>
            <person name="Stage D.E."/>
            <person name="Stark A."/>
            <person name="Stephan W."/>
            <person name="Strausberg R.L."/>
            <person name="Strempel S."/>
            <person name="Sturgill D."/>
            <person name="Sutton G."/>
            <person name="Sutton G.G."/>
            <person name="Tao W."/>
            <person name="Teichmann S."/>
            <person name="Tobari Y.N."/>
            <person name="Tomimura Y."/>
            <person name="Tsolas J.M."/>
            <person name="Valente V.L."/>
            <person name="Venter E."/>
            <person name="Venter J.C."/>
            <person name="Vicario S."/>
            <person name="Vieira F.G."/>
            <person name="Vilella A.J."/>
            <person name="Villasante A."/>
            <person name="Walenz B."/>
            <person name="Wang J."/>
            <person name="Wasserman M."/>
            <person name="Watts T."/>
            <person name="Wilson D."/>
            <person name="Wilson R.K."/>
            <person name="Wing R.A."/>
            <person name="Wolfner M.F."/>
            <person name="Wong A."/>
            <person name="Wong G.K."/>
            <person name="Wu C.I."/>
            <person name="Wu G."/>
            <person name="Yamamoto D."/>
            <person name="Yang H.P."/>
            <person name="Yang S.P."/>
            <person name="Yorke J.A."/>
            <person name="Yoshida K."/>
            <person name="Zdobnov E."/>
            <person name="Zhang P."/>
            <person name="Zhang Y."/>
            <person name="Zimin A.V."/>
            <person name="Baldwin J."/>
            <person name="Abdouelleil A."/>
            <person name="Abdulkadir J."/>
            <person name="Abebe A."/>
            <person name="Abera B."/>
            <person name="Abreu J."/>
            <person name="Acer S.C."/>
            <person name="Aftuck L."/>
            <person name="Alexander A."/>
            <person name="An P."/>
            <person name="Anderson E."/>
            <person name="Anderson S."/>
            <person name="Arachi H."/>
            <person name="Azer M."/>
            <person name="Bachantsang P."/>
            <person name="Barry A."/>
            <person name="Bayul T."/>
            <person name="Berlin A."/>
            <person name="Bessette D."/>
            <person name="Bloom T."/>
            <person name="Blye J."/>
            <person name="Boguslavskiy L."/>
            <person name="Bonnet C."/>
            <person name="Boukhgalter B."/>
            <person name="Bourzgui I."/>
            <person name="Brown A."/>
            <person name="Cahill P."/>
            <person name="Channer S."/>
            <person name="Cheshatsang Y."/>
            <person name="Chuda L."/>
            <person name="Citroen M."/>
            <person name="Collymore A."/>
            <person name="Cooke P."/>
            <person name="Costello M."/>
            <person name="D'Aco K."/>
            <person name="Daza R."/>
            <person name="De Haan G."/>
            <person name="DeGray S."/>
            <person name="DeMaso C."/>
            <person name="Dhargay N."/>
            <person name="Dooley K."/>
            <person name="Dooley E."/>
            <person name="Doricent M."/>
            <person name="Dorje P."/>
            <person name="Dorjee K."/>
            <person name="Dupes A."/>
            <person name="Elong R."/>
            <person name="Falk J."/>
            <person name="Farina A."/>
            <person name="Faro S."/>
            <person name="Ferguson D."/>
            <person name="Fisher S."/>
            <person name="Foley C.D."/>
            <person name="Franke A."/>
            <person name="Friedrich D."/>
            <person name="Gadbois L."/>
            <person name="Gearin G."/>
            <person name="Gearin C.R."/>
            <person name="Giannoukos G."/>
            <person name="Goode T."/>
            <person name="Graham J."/>
            <person name="Grandbois E."/>
            <person name="Grewal S."/>
            <person name="Gyaltsen K."/>
            <person name="Hafez N."/>
            <person name="Hagos B."/>
            <person name="Hall J."/>
            <person name="Henson C."/>
            <person name="Hollinger A."/>
            <person name="Honan T."/>
            <person name="Huard M.D."/>
            <person name="Hughes L."/>
            <person name="Hurhula B."/>
            <person name="Husby M.E."/>
            <person name="Kamat A."/>
            <person name="Kanga B."/>
            <person name="Kashin S."/>
            <person name="Khazanovich D."/>
            <person name="Kisner P."/>
            <person name="Lance K."/>
            <person name="Lara M."/>
            <person name="Lee W."/>
            <person name="Lennon N."/>
            <person name="Letendre F."/>
            <person name="LeVine R."/>
            <person name="Lipovsky A."/>
            <person name="Liu X."/>
            <person name="Liu J."/>
            <person name="Liu S."/>
            <person name="Lokyitsang T."/>
            <person name="Lokyitsang Y."/>
            <person name="Lubonja R."/>
            <person name="Lui A."/>
            <person name="MacDonald P."/>
            <person name="Magnisalis V."/>
            <person name="Maru K."/>
            <person name="Matthews C."/>
            <person name="McCusker W."/>
            <person name="McDonough S."/>
            <person name="Mehta T."/>
            <person name="Meldrim J."/>
            <person name="Meneus L."/>
            <person name="Mihai O."/>
            <person name="Mihalev A."/>
            <person name="Mihova T."/>
            <person name="Mittelman R."/>
            <person name="Mlenga V."/>
            <person name="Montmayeur A."/>
            <person name="Mulrain L."/>
            <person name="Navidi A."/>
            <person name="Naylor J."/>
            <person name="Negash T."/>
            <person name="Nguyen T."/>
            <person name="Nguyen N."/>
            <person name="Nicol R."/>
            <person name="Norbu C."/>
            <person name="Norbu N."/>
            <person name="Novod N."/>
            <person name="O'Neill B."/>
            <person name="Osman S."/>
            <person name="Markiewicz E."/>
            <person name="Oyono O.L."/>
            <person name="Patti C."/>
            <person name="Phunkhang P."/>
            <person name="Pierre F."/>
            <person name="Priest M."/>
            <person name="Raghuraman S."/>
            <person name="Rege F."/>
            <person name="Reyes R."/>
            <person name="Rise C."/>
            <person name="Rogov P."/>
            <person name="Ross K."/>
            <person name="Ryan E."/>
            <person name="Settipalli S."/>
            <person name="Shea T."/>
            <person name="Sherpa N."/>
            <person name="Shi L."/>
            <person name="Shih D."/>
            <person name="Sparrow T."/>
            <person name="Spaulding J."/>
            <person name="Stalker J."/>
            <person name="Stange-Thomann N."/>
            <person name="Stavropoulos S."/>
            <person name="Stone C."/>
            <person name="Strader C."/>
            <person name="Tesfaye S."/>
            <person name="Thomson T."/>
            <person name="Thoulutsang Y."/>
            <person name="Thoulutsang D."/>
            <person name="Topham K."/>
            <person name="Topping I."/>
            <person name="Tsamla T."/>
            <person name="Vassiliev H."/>
            <person name="Vo A."/>
            <person name="Wangchuk T."/>
            <person name="Wangdi T."/>
            <person name="Weiand M."/>
            <person name="Wilkinson J."/>
            <person name="Wilson A."/>
            <person name="Yadav S."/>
            <person name="Young G."/>
            <person name="Yu Q."/>
            <person name="Zembek L."/>
            <person name="Zhong D."/>
            <person name="Zimmer A."/>
            <person name="Zwirko Z."/>
            <person name="Jaffe D.B."/>
            <person name="Alvarez P."/>
            <person name="Brockman W."/>
            <person name="Butler J."/>
            <person name="Chin C."/>
            <person name="Gnerre S."/>
            <person name="Grabherr M."/>
            <person name="Kleber M."/>
            <person name="Mauceli E."/>
            <person name="MacCallum I."/>
        </authorList>
    </citation>
    <scope>NUCLEOTIDE SEQUENCE [LARGE SCALE GENOMIC DNA]</scope>
    <source>
        <strain evidence="10">Tai18E2 / Tucson 14021-0261.01</strain>
    </source>
</reference>
<dbReference type="EMBL" id="CM000159">
    <property type="protein sequence ID" value="EDW94417.1"/>
    <property type="molecule type" value="Genomic_DNA"/>
</dbReference>
<evidence type="ECO:0000256" key="4">
    <source>
        <dbReference type="ARBA" id="ARBA00023157"/>
    </source>
</evidence>
<dbReference type="KEGG" id="dya:Dyak_GE20061"/>
<keyword evidence="4" id="KW-1015">Disulfide bond</keyword>
<evidence type="ECO:0000313" key="9">
    <source>
        <dbReference type="EMBL" id="EDW94417.1"/>
    </source>
</evidence>
<dbReference type="Gene3D" id="2.170.140.10">
    <property type="entry name" value="Chitin binding domain"/>
    <property type="match status" value="4"/>
</dbReference>
<keyword evidence="5" id="KW-0325">Glycoprotein</keyword>
<evidence type="ECO:0000256" key="1">
    <source>
        <dbReference type="ARBA" id="ARBA00022669"/>
    </source>
</evidence>
<dbReference type="OMA" id="RTCTRYV"/>
<feature type="chain" id="PRO_5002818235" description="Chitin-binding type-2 domain-containing protein" evidence="7">
    <location>
        <begin position="18"/>
        <end position="301"/>
    </location>
</feature>
<keyword evidence="10" id="KW-1185">Reference proteome</keyword>
<evidence type="ECO:0000256" key="5">
    <source>
        <dbReference type="ARBA" id="ARBA00023180"/>
    </source>
</evidence>
<dbReference type="Pfam" id="PF01607">
    <property type="entry name" value="CBM_14"/>
    <property type="match status" value="4"/>
</dbReference>
<feature type="signal peptide" evidence="7">
    <location>
        <begin position="1"/>
        <end position="17"/>
    </location>
</feature>
<dbReference type="eggNOG" id="ENOG502TG4F">
    <property type="taxonomic scope" value="Eukaryota"/>
</dbReference>
<evidence type="ECO:0000313" key="10">
    <source>
        <dbReference type="Proteomes" id="UP000002282"/>
    </source>
</evidence>
<sequence length="301" mass="33434">MSGVIWYFICLICGVLGASTNDWEGSGTTDSTIETDSTTTTSTSSGVENGLITGNLSLCGNVADNVFLPFVGDCNSYYLCRSGEAIELQCEFPYEFNANTQSCVNPGEADCLPTCEAFHFSTFSYQRTCTRYVLCYYGKPVLRQCQDGLQYNSATDRCDFPQNVDCVESECSIYSNAYHLRYVPSKVSCDKYFLCGNGIPREQTCTAGLHFSTKCDCCDIPSKSDCQIQAEQRKVRQHLVLSPRTTTGICPPSGVHFYVHESRQDAYYYCVEGHGLVLDCSPGLWYDPKVQECREPHNVGL</sequence>
<dbReference type="PROSITE" id="PS50940">
    <property type="entry name" value="CHIT_BIND_II"/>
    <property type="match status" value="4"/>
</dbReference>
<dbReference type="SMART" id="SM00494">
    <property type="entry name" value="ChtBD2"/>
    <property type="match status" value="4"/>
</dbReference>
<dbReference type="GO" id="GO:0005576">
    <property type="term" value="C:extracellular region"/>
    <property type="evidence" value="ECO:0007669"/>
    <property type="project" value="InterPro"/>
</dbReference>
<feature type="domain" description="Chitin-binding type-2" evidence="8">
    <location>
        <begin position="168"/>
        <end position="228"/>
    </location>
</feature>
<dbReference type="InterPro" id="IPR036508">
    <property type="entry name" value="Chitin-bd_dom_sf"/>
</dbReference>
<dbReference type="PhylomeDB" id="B4PHF6"/>
<dbReference type="InterPro" id="IPR051940">
    <property type="entry name" value="Chitin_bind-dev_reg"/>
</dbReference>
<dbReference type="OrthoDB" id="6020543at2759"/>
<keyword evidence="1" id="KW-0147">Chitin-binding</keyword>
<organism evidence="9 10">
    <name type="scientific">Drosophila yakuba</name>
    <name type="common">Fruit fly</name>
    <dbReference type="NCBI Taxonomy" id="7245"/>
    <lineage>
        <taxon>Eukaryota</taxon>
        <taxon>Metazoa</taxon>
        <taxon>Ecdysozoa</taxon>
        <taxon>Arthropoda</taxon>
        <taxon>Hexapoda</taxon>
        <taxon>Insecta</taxon>
        <taxon>Pterygota</taxon>
        <taxon>Neoptera</taxon>
        <taxon>Endopterygota</taxon>
        <taxon>Diptera</taxon>
        <taxon>Brachycera</taxon>
        <taxon>Muscomorpha</taxon>
        <taxon>Ephydroidea</taxon>
        <taxon>Drosophilidae</taxon>
        <taxon>Drosophila</taxon>
        <taxon>Sophophora</taxon>
    </lineage>
</organism>
<dbReference type="GO" id="GO:0008061">
    <property type="term" value="F:chitin binding"/>
    <property type="evidence" value="ECO:0007669"/>
    <property type="project" value="UniProtKB-KW"/>
</dbReference>
<dbReference type="InterPro" id="IPR002557">
    <property type="entry name" value="Chitin-bd_dom"/>
</dbReference>
<evidence type="ECO:0000256" key="2">
    <source>
        <dbReference type="ARBA" id="ARBA00022729"/>
    </source>
</evidence>
<feature type="domain" description="Chitin-binding type-2" evidence="8">
    <location>
        <begin position="56"/>
        <end position="113"/>
    </location>
</feature>
<dbReference type="Proteomes" id="UP000002282">
    <property type="component" value="Chromosome 3L"/>
</dbReference>
<gene>
    <name evidence="9" type="primary">Dyak\GE20061</name>
    <name evidence="9" type="synonym">dyak_GLEANR_3911</name>
    <name evidence="9" type="synonym">GE20061</name>
    <name evidence="9" type="ORF">Dyak_GE20061</name>
</gene>
<evidence type="ECO:0000259" key="8">
    <source>
        <dbReference type="PROSITE" id="PS50940"/>
    </source>
</evidence>
<dbReference type="AlphaFoldDB" id="B4PHF6"/>